<reference evidence="1" key="1">
    <citation type="journal article" date="2019" name="Sci. Rep.">
        <title>Draft genome of Tanacetum cinerariifolium, the natural source of mosquito coil.</title>
        <authorList>
            <person name="Yamashiro T."/>
            <person name="Shiraishi A."/>
            <person name="Satake H."/>
            <person name="Nakayama K."/>
        </authorList>
    </citation>
    <scope>NUCLEOTIDE SEQUENCE</scope>
</reference>
<evidence type="ECO:0000313" key="1">
    <source>
        <dbReference type="EMBL" id="GFA31960.1"/>
    </source>
</evidence>
<sequence>MTGNLQLLRNFIEKFMGTVCFGNDHFAVITGYGDYVQDNLMICHVYYVEGLGHNLFSSFQTIHMLGKKPNKVYDHFLKAGLGYQNPKHLKKAIAAQPKLYNGDSLHNANLIIDSPDLEETLEDAEEIRLKMRNKMVQINL</sequence>
<proteinExistence type="predicted"/>
<dbReference type="EMBL" id="BKCJ010403897">
    <property type="protein sequence ID" value="GFA31960.1"/>
    <property type="molecule type" value="Genomic_DNA"/>
</dbReference>
<comment type="caution">
    <text evidence="1">The sequence shown here is derived from an EMBL/GenBank/DDBJ whole genome shotgun (WGS) entry which is preliminary data.</text>
</comment>
<gene>
    <name evidence="1" type="ORF">Tci_603932</name>
</gene>
<name>A0A699JEB6_TANCI</name>
<protein>
    <submittedName>
        <fullName evidence="1">Integrase, catalytic region, zinc finger, CCHC-type, peptidase aspartic, catalytic</fullName>
    </submittedName>
</protein>
<accession>A0A699JEB6</accession>
<dbReference type="AlphaFoldDB" id="A0A699JEB6"/>
<organism evidence="1">
    <name type="scientific">Tanacetum cinerariifolium</name>
    <name type="common">Dalmatian daisy</name>
    <name type="synonym">Chrysanthemum cinerariifolium</name>
    <dbReference type="NCBI Taxonomy" id="118510"/>
    <lineage>
        <taxon>Eukaryota</taxon>
        <taxon>Viridiplantae</taxon>
        <taxon>Streptophyta</taxon>
        <taxon>Embryophyta</taxon>
        <taxon>Tracheophyta</taxon>
        <taxon>Spermatophyta</taxon>
        <taxon>Magnoliopsida</taxon>
        <taxon>eudicotyledons</taxon>
        <taxon>Gunneridae</taxon>
        <taxon>Pentapetalae</taxon>
        <taxon>asterids</taxon>
        <taxon>campanulids</taxon>
        <taxon>Asterales</taxon>
        <taxon>Asteraceae</taxon>
        <taxon>Asteroideae</taxon>
        <taxon>Anthemideae</taxon>
        <taxon>Anthemidinae</taxon>
        <taxon>Tanacetum</taxon>
    </lineage>
</organism>